<dbReference type="GO" id="GO:0009279">
    <property type="term" value="C:cell outer membrane"/>
    <property type="evidence" value="ECO:0007669"/>
    <property type="project" value="UniProtKB-SubCell"/>
</dbReference>
<evidence type="ECO:0000256" key="5">
    <source>
        <dbReference type="ARBA" id="ARBA00023237"/>
    </source>
</evidence>
<evidence type="ECO:0000256" key="3">
    <source>
        <dbReference type="ARBA" id="ARBA00022729"/>
    </source>
</evidence>
<accession>A0A5D0HK86</accession>
<gene>
    <name evidence="8" type="ORF">FUA24_19445</name>
</gene>
<evidence type="ECO:0000259" key="6">
    <source>
        <dbReference type="Pfam" id="PF07980"/>
    </source>
</evidence>
<feature type="domain" description="RagB/SusD" evidence="6">
    <location>
        <begin position="317"/>
        <end position="575"/>
    </location>
</feature>
<proteinExistence type="inferred from homology"/>
<evidence type="ECO:0000256" key="1">
    <source>
        <dbReference type="ARBA" id="ARBA00004442"/>
    </source>
</evidence>
<keyword evidence="4" id="KW-0472">Membrane</keyword>
<dbReference type="EMBL" id="VSDQ01000718">
    <property type="protein sequence ID" value="TYA71731.1"/>
    <property type="molecule type" value="Genomic_DNA"/>
</dbReference>
<evidence type="ECO:0000313" key="9">
    <source>
        <dbReference type="Proteomes" id="UP000323930"/>
    </source>
</evidence>
<evidence type="ECO:0000313" key="8">
    <source>
        <dbReference type="EMBL" id="TYA71731.1"/>
    </source>
</evidence>
<dbReference type="InterPro" id="IPR012944">
    <property type="entry name" value="SusD_RagB_dom"/>
</dbReference>
<keyword evidence="9" id="KW-1185">Reference proteome</keyword>
<feature type="domain" description="SusD-like N-terminal" evidence="7">
    <location>
        <begin position="85"/>
        <end position="216"/>
    </location>
</feature>
<dbReference type="InterPro" id="IPR033985">
    <property type="entry name" value="SusD-like_N"/>
</dbReference>
<protein>
    <submittedName>
        <fullName evidence="8">RagB/SusD family nutrient uptake outer membrane protein</fullName>
    </submittedName>
</protein>
<comment type="caution">
    <text evidence="8">The sequence shown here is derived from an EMBL/GenBank/DDBJ whole genome shotgun (WGS) entry which is preliminary data.</text>
</comment>
<organism evidence="8 9">
    <name type="scientific">Seonamhaeicola marinus</name>
    <dbReference type="NCBI Taxonomy" id="1912246"/>
    <lineage>
        <taxon>Bacteria</taxon>
        <taxon>Pseudomonadati</taxon>
        <taxon>Bacteroidota</taxon>
        <taxon>Flavobacteriia</taxon>
        <taxon>Flavobacteriales</taxon>
        <taxon>Flavobacteriaceae</taxon>
    </lineage>
</organism>
<dbReference type="Pfam" id="PF07980">
    <property type="entry name" value="SusD_RagB"/>
    <property type="match status" value="1"/>
</dbReference>
<dbReference type="AlphaFoldDB" id="A0A5D0HK86"/>
<evidence type="ECO:0000256" key="4">
    <source>
        <dbReference type="ARBA" id="ARBA00023136"/>
    </source>
</evidence>
<dbReference type="RefSeq" id="WP_148544717.1">
    <property type="nucleotide sequence ID" value="NZ_VSDQ01000718.1"/>
</dbReference>
<dbReference type="InterPro" id="IPR011990">
    <property type="entry name" value="TPR-like_helical_dom_sf"/>
</dbReference>
<keyword evidence="3" id="KW-0732">Signal</keyword>
<dbReference type="OrthoDB" id="5694214at2"/>
<reference evidence="8 9" key="1">
    <citation type="submission" date="2019-08" db="EMBL/GenBank/DDBJ databases">
        <title>Seonamhaeicola sediminis sp. nov., isolated from marine sediment.</title>
        <authorList>
            <person name="Cao W.R."/>
        </authorList>
    </citation>
    <scope>NUCLEOTIDE SEQUENCE [LARGE SCALE GENOMIC DNA]</scope>
    <source>
        <strain evidence="8 9">B011</strain>
    </source>
</reference>
<keyword evidence="5" id="KW-0998">Cell outer membrane</keyword>
<dbReference type="Pfam" id="PF14322">
    <property type="entry name" value="SusD-like_3"/>
    <property type="match status" value="1"/>
</dbReference>
<comment type="subcellular location">
    <subcellularLocation>
        <location evidence="1">Cell outer membrane</location>
    </subcellularLocation>
</comment>
<dbReference type="Gene3D" id="1.25.40.390">
    <property type="match status" value="1"/>
</dbReference>
<dbReference type="Proteomes" id="UP000323930">
    <property type="component" value="Unassembled WGS sequence"/>
</dbReference>
<comment type="similarity">
    <text evidence="2">Belongs to the SusD family.</text>
</comment>
<sequence length="576" mass="65680">MKKYIYSLMAFGLLIVAQSCNDYLEETNPNFLSSDTYWTDLNESESNLTSVYSAMLHQYVLGIEEEFLRTDIAFPGQRTRPTGIYLPWYQQRVTSDLRALSDRWDAKYQVIFRANQVIEGLNGMSEELKSDERWTRQMAEARFFRGLMHFYLHSTFNNGSIIIRDAVPVTVQDFSKPLSSSEEVLAFFREDLMYAFNNLPAQGIPVTRVDKAFAATILGTSHLYEGEYAQAQVYFDDLINNGEYGLQLEQDVSKIFTNAGEFSVENIFEINYADDKQPEDGSFDEDSFQNRLARRTGPNGRNLEIRQTFGGQGWITPSAWLTYEYSTEPIDTQDPRNTVDGELRPISLRAAQSIAVVNDEISPYYGYTAPQVFGFAGTRFSLFKKYTNHTVVTREFDTNTTPWESGRNVVVNRLGGVYLMYAECLTKTGDVSGAIATLNELRKRWGLQLLGMSDGSAHDFDGVAYDETSLMDHLMYKEYPLELAMEGFSTRFINLRRWGITQQRFQELSTRVFSLANYTYTRTNGNTANRNRSLVQEGSGPNEFTEYLEAAAAWAANDLGYFPLPQSETLNNQNVN</sequence>
<evidence type="ECO:0000259" key="7">
    <source>
        <dbReference type="Pfam" id="PF14322"/>
    </source>
</evidence>
<name>A0A5D0HK86_9FLAO</name>
<evidence type="ECO:0000256" key="2">
    <source>
        <dbReference type="ARBA" id="ARBA00006275"/>
    </source>
</evidence>
<dbReference type="SUPFAM" id="SSF48452">
    <property type="entry name" value="TPR-like"/>
    <property type="match status" value="1"/>
</dbReference>
<dbReference type="PROSITE" id="PS51257">
    <property type="entry name" value="PROKAR_LIPOPROTEIN"/>
    <property type="match status" value="1"/>
</dbReference>